<dbReference type="InterPro" id="IPR002048">
    <property type="entry name" value="EF_hand_dom"/>
</dbReference>
<accession>A0A443SB19</accession>
<dbReference type="GO" id="GO:0005509">
    <property type="term" value="F:calcium ion binding"/>
    <property type="evidence" value="ECO:0007669"/>
    <property type="project" value="InterPro"/>
</dbReference>
<feature type="binding site" description="axial binding residue" evidence="8">
    <location>
        <position position="416"/>
    </location>
    <ligand>
        <name>heme b</name>
        <dbReference type="ChEBI" id="CHEBI:60344"/>
    </ligand>
    <ligandPart>
        <name>Fe</name>
        <dbReference type="ChEBI" id="CHEBI:18248"/>
    </ligandPart>
</feature>
<dbReference type="EMBL" id="NCKV01004444">
    <property type="protein sequence ID" value="RWS24761.1"/>
    <property type="molecule type" value="Genomic_DNA"/>
</dbReference>
<comment type="catalytic activity">
    <reaction evidence="7">
        <text>NADPH + O2 + H(+) = H2O2 + NADP(+)</text>
        <dbReference type="Rhea" id="RHEA:11260"/>
        <dbReference type="ChEBI" id="CHEBI:15378"/>
        <dbReference type="ChEBI" id="CHEBI:15379"/>
        <dbReference type="ChEBI" id="CHEBI:16240"/>
        <dbReference type="ChEBI" id="CHEBI:57783"/>
        <dbReference type="ChEBI" id="CHEBI:58349"/>
        <dbReference type="EC" id="1.6.3.1"/>
    </reaction>
</comment>
<evidence type="ECO:0000256" key="5">
    <source>
        <dbReference type="ARBA" id="ARBA00023324"/>
    </source>
</evidence>
<keyword evidence="13" id="KW-1185">Reference proteome</keyword>
<keyword evidence="5" id="KW-0376">Hydrogen peroxide</keyword>
<dbReference type="AlphaFoldDB" id="A0A443SB19"/>
<feature type="domain" description="EF-hand" evidence="11">
    <location>
        <begin position="720"/>
        <end position="755"/>
    </location>
</feature>
<comment type="similarity">
    <text evidence="1">In the N-terminal section; belongs to the peroxidase family.</text>
</comment>
<feature type="compositionally biased region" description="Basic and acidic residues" evidence="9">
    <location>
        <begin position="38"/>
        <end position="59"/>
    </location>
</feature>
<evidence type="ECO:0000256" key="7">
    <source>
        <dbReference type="ARBA" id="ARBA00048762"/>
    </source>
</evidence>
<dbReference type="InterPro" id="IPR018247">
    <property type="entry name" value="EF_Hand_1_Ca_BS"/>
</dbReference>
<dbReference type="SUPFAM" id="SSF48113">
    <property type="entry name" value="Heme-dependent peroxidases"/>
    <property type="match status" value="1"/>
</dbReference>
<evidence type="ECO:0000256" key="4">
    <source>
        <dbReference type="ARBA" id="ARBA00022837"/>
    </source>
</evidence>
<dbReference type="PROSITE" id="PS50222">
    <property type="entry name" value="EF_HAND_2"/>
    <property type="match status" value="2"/>
</dbReference>
<keyword evidence="4" id="KW-0106">Calcium</keyword>
<proteinExistence type="inferred from homology"/>
<feature type="region of interest" description="Disordered" evidence="9">
    <location>
        <begin position="38"/>
        <end position="81"/>
    </location>
</feature>
<keyword evidence="3" id="KW-0560">Oxidoreductase</keyword>
<dbReference type="Gene3D" id="1.10.238.10">
    <property type="entry name" value="EF-hand"/>
    <property type="match status" value="1"/>
</dbReference>
<comment type="catalytic activity">
    <reaction evidence="6">
        <text>NADH + O2 + H(+) = H2O2 + NAD(+)</text>
        <dbReference type="Rhea" id="RHEA:11264"/>
        <dbReference type="ChEBI" id="CHEBI:15378"/>
        <dbReference type="ChEBI" id="CHEBI:15379"/>
        <dbReference type="ChEBI" id="CHEBI:16240"/>
        <dbReference type="ChEBI" id="CHEBI:57540"/>
        <dbReference type="ChEBI" id="CHEBI:57945"/>
        <dbReference type="EC" id="1.6.3.1"/>
    </reaction>
</comment>
<evidence type="ECO:0000256" key="6">
    <source>
        <dbReference type="ARBA" id="ARBA00047455"/>
    </source>
</evidence>
<dbReference type="VEuPathDB" id="VectorBase:LDEU007279"/>
<dbReference type="EC" id="1.6.3.1" evidence="2"/>
<feature type="signal peptide" evidence="10">
    <location>
        <begin position="1"/>
        <end position="16"/>
    </location>
</feature>
<dbReference type="PRINTS" id="PR00457">
    <property type="entry name" value="ANPEROXIDASE"/>
</dbReference>
<evidence type="ECO:0000313" key="12">
    <source>
        <dbReference type="EMBL" id="RWS24761.1"/>
    </source>
</evidence>
<dbReference type="InterPro" id="IPR019791">
    <property type="entry name" value="Haem_peroxidase_animal"/>
</dbReference>
<organism evidence="12 13">
    <name type="scientific">Leptotrombidium deliense</name>
    <dbReference type="NCBI Taxonomy" id="299467"/>
    <lineage>
        <taxon>Eukaryota</taxon>
        <taxon>Metazoa</taxon>
        <taxon>Ecdysozoa</taxon>
        <taxon>Arthropoda</taxon>
        <taxon>Chelicerata</taxon>
        <taxon>Arachnida</taxon>
        <taxon>Acari</taxon>
        <taxon>Acariformes</taxon>
        <taxon>Trombidiformes</taxon>
        <taxon>Prostigmata</taxon>
        <taxon>Anystina</taxon>
        <taxon>Parasitengona</taxon>
        <taxon>Trombiculoidea</taxon>
        <taxon>Trombiculidae</taxon>
        <taxon>Leptotrombidium</taxon>
    </lineage>
</organism>
<dbReference type="InterPro" id="IPR037120">
    <property type="entry name" value="Haem_peroxidase_sf_animal"/>
</dbReference>
<dbReference type="CDD" id="cd00051">
    <property type="entry name" value="EFh"/>
    <property type="match status" value="1"/>
</dbReference>
<evidence type="ECO:0000256" key="10">
    <source>
        <dbReference type="SAM" id="SignalP"/>
    </source>
</evidence>
<keyword evidence="3" id="KW-0575">Peroxidase</keyword>
<dbReference type="GO" id="GO:0020037">
    <property type="term" value="F:heme binding"/>
    <property type="evidence" value="ECO:0007669"/>
    <property type="project" value="InterPro"/>
</dbReference>
<dbReference type="PROSITE" id="PS00018">
    <property type="entry name" value="EF_HAND_1"/>
    <property type="match status" value="1"/>
</dbReference>
<comment type="caution">
    <text evidence="12">The sequence shown here is derived from an EMBL/GenBank/DDBJ whole genome shotgun (WGS) entry which is preliminary data.</text>
</comment>
<keyword evidence="10" id="KW-0732">Signal</keyword>
<dbReference type="Pfam" id="PF00036">
    <property type="entry name" value="EF-hand_1"/>
    <property type="match status" value="1"/>
</dbReference>
<dbReference type="SMART" id="SM00054">
    <property type="entry name" value="EFh"/>
    <property type="match status" value="2"/>
</dbReference>
<gene>
    <name evidence="12" type="ORF">B4U80_06632</name>
</gene>
<dbReference type="InterPro" id="IPR011992">
    <property type="entry name" value="EF-hand-dom_pair"/>
</dbReference>
<dbReference type="SUPFAM" id="SSF47473">
    <property type="entry name" value="EF-hand"/>
    <property type="match status" value="1"/>
</dbReference>
<dbReference type="STRING" id="299467.A0A443SB19"/>
<name>A0A443SB19_9ACAR</name>
<dbReference type="GO" id="GO:0006979">
    <property type="term" value="P:response to oxidative stress"/>
    <property type="evidence" value="ECO:0007669"/>
    <property type="project" value="InterPro"/>
</dbReference>
<sequence length="786" mass="90447">MKQIFTLFFVFVVVFAQRNRNQGNNGVLISDELPTEPSEDRILVSDDDSQIDKSAERPTEQPGNDNQKDTATNHKSFKNKKPHFSNATELKEWIFSSELTSRKVRESESKYEYEGYDGWYNNRAHSSLGSIDSTLIRILPPEYSDGVYKPAGAKRPHPIEISDQLFHGELGTQSKTGKTALLVYFGQQVVEEILDSRRPSCPPEYIHLDVPKDHLYYKTMKHTKMAVIRSRYDEKSGHSPNNPRQQLNEFTPWIDGGVIYGISKSWSNLLRSFKGGKLKSSEKDHLLPVSNKVHLPMYNHPPPGVQNPKLLPITRFHSLGNPWGNESPFLLTIGVLWFRWHNFIASSLAEIHKDWSDEKIYNEARKWVIASQQQIIINEWLPAWLGVSLPKYSKYDPSIDPSISHVFQSAAMRFGHTLVPGGGYKRSRNCSTKAKIIRTCNAYWDANKYLLDGGFEELILGLASQPAEEEDIKIVEDLRLYLFGSLEFTRRDLIAINIARGRDHGLPNYLLARKALGLTYDFKSFDELAKVLWPKYYEDKKLLSKVEELYKDIHDIDIWVGGMLETNGYQPGEMFLMITLDQFRRIRDGDRFWFENKQNGLFTDEEIEIIQQLSIYDIITSVTDIKEQELQSKPFILPNDKVFGGKNPIRQIDLRNTSAVHLEASTNANDHFVLMRIPKEYDLAFGISNEKDAIDARKAKEIINTELTPYEFAEVLALRPDSLFVQQMFALVDKDNNGYISFREFLDMMVIFAKGSADQKAKLMFDMYDINRVGKLTKSEFSLMIR</sequence>
<dbReference type="PANTHER" id="PTHR11475:SF144">
    <property type="entry name" value="NAD(P)H OXIDASE (H2O2-FORMING)"/>
    <property type="match status" value="1"/>
</dbReference>
<protein>
    <recommendedName>
        <fullName evidence="2">NAD(P)H oxidase (H2O2-forming)</fullName>
        <ecNumber evidence="2">1.6.3.1</ecNumber>
    </recommendedName>
</protein>
<dbReference type="Proteomes" id="UP000288716">
    <property type="component" value="Unassembled WGS sequence"/>
</dbReference>
<dbReference type="Pfam" id="PF03098">
    <property type="entry name" value="An_peroxidase"/>
    <property type="match status" value="1"/>
</dbReference>
<evidence type="ECO:0000256" key="3">
    <source>
        <dbReference type="ARBA" id="ARBA00022559"/>
    </source>
</evidence>
<keyword evidence="8" id="KW-0479">Metal-binding</keyword>
<feature type="chain" id="PRO_5019331373" description="NAD(P)H oxidase (H2O2-forming)" evidence="10">
    <location>
        <begin position="17"/>
        <end position="786"/>
    </location>
</feature>
<dbReference type="Gene3D" id="1.10.640.10">
    <property type="entry name" value="Haem peroxidase domain superfamily, animal type"/>
    <property type="match status" value="1"/>
</dbReference>
<evidence type="ECO:0000313" key="13">
    <source>
        <dbReference type="Proteomes" id="UP000288716"/>
    </source>
</evidence>
<keyword evidence="8" id="KW-0408">Iron</keyword>
<feature type="domain" description="EF-hand" evidence="11">
    <location>
        <begin position="756"/>
        <end position="786"/>
    </location>
</feature>
<evidence type="ECO:0000256" key="1">
    <source>
        <dbReference type="ARBA" id="ARBA00005644"/>
    </source>
</evidence>
<dbReference type="PANTHER" id="PTHR11475">
    <property type="entry name" value="OXIDASE/PEROXIDASE"/>
    <property type="match status" value="1"/>
</dbReference>
<dbReference type="GO" id="GO:0004601">
    <property type="term" value="F:peroxidase activity"/>
    <property type="evidence" value="ECO:0007669"/>
    <property type="project" value="UniProtKB-KW"/>
</dbReference>
<dbReference type="OrthoDB" id="6019201at2759"/>
<reference evidence="12 13" key="1">
    <citation type="journal article" date="2018" name="Gigascience">
        <title>Genomes of trombidid mites reveal novel predicted allergens and laterally-transferred genes associated with secondary metabolism.</title>
        <authorList>
            <person name="Dong X."/>
            <person name="Chaisiri K."/>
            <person name="Xia D."/>
            <person name="Armstrong S.D."/>
            <person name="Fang Y."/>
            <person name="Donnelly M.J."/>
            <person name="Kadowaki T."/>
            <person name="McGarry J.W."/>
            <person name="Darby A.C."/>
            <person name="Makepeace B.L."/>
        </authorList>
    </citation>
    <scope>NUCLEOTIDE SEQUENCE [LARGE SCALE GENOMIC DNA]</scope>
    <source>
        <strain evidence="12">UoL-UT</strain>
    </source>
</reference>
<evidence type="ECO:0000256" key="2">
    <source>
        <dbReference type="ARBA" id="ARBA00012698"/>
    </source>
</evidence>
<evidence type="ECO:0000256" key="9">
    <source>
        <dbReference type="SAM" id="MobiDB-lite"/>
    </source>
</evidence>
<keyword evidence="8" id="KW-0349">Heme</keyword>
<dbReference type="PROSITE" id="PS50292">
    <property type="entry name" value="PEROXIDASE_3"/>
    <property type="match status" value="1"/>
</dbReference>
<evidence type="ECO:0000259" key="11">
    <source>
        <dbReference type="PROSITE" id="PS50222"/>
    </source>
</evidence>
<evidence type="ECO:0000256" key="8">
    <source>
        <dbReference type="PIRSR" id="PIRSR619791-2"/>
    </source>
</evidence>
<dbReference type="GO" id="GO:0042744">
    <property type="term" value="P:hydrogen peroxide catabolic process"/>
    <property type="evidence" value="ECO:0007669"/>
    <property type="project" value="UniProtKB-KW"/>
</dbReference>
<dbReference type="GO" id="GO:0016174">
    <property type="term" value="F:NAD(P)H oxidase H2O2-forming activity"/>
    <property type="evidence" value="ECO:0007669"/>
    <property type="project" value="UniProtKB-EC"/>
</dbReference>
<dbReference type="InterPro" id="IPR010255">
    <property type="entry name" value="Haem_peroxidase_sf"/>
</dbReference>